<proteinExistence type="predicted"/>
<accession>A0A511X6Y9</accession>
<protein>
    <submittedName>
        <fullName evidence="1">Uncharacterized protein</fullName>
    </submittedName>
</protein>
<gene>
    <name evidence="1" type="ORF">ANI02nite_05750</name>
</gene>
<keyword evidence="2" id="KW-1185">Reference proteome</keyword>
<dbReference type="Proteomes" id="UP000321635">
    <property type="component" value="Unassembled WGS sequence"/>
</dbReference>
<evidence type="ECO:0000313" key="1">
    <source>
        <dbReference type="EMBL" id="GEN58691.1"/>
    </source>
</evidence>
<comment type="caution">
    <text evidence="1">The sequence shown here is derived from an EMBL/GenBank/DDBJ whole genome shotgun (WGS) entry which is preliminary data.</text>
</comment>
<evidence type="ECO:0000313" key="2">
    <source>
        <dbReference type="Proteomes" id="UP000321635"/>
    </source>
</evidence>
<dbReference type="RefSeq" id="WP_026396789.1">
    <property type="nucleotide sequence ID" value="NZ_AUBI01000002.1"/>
</dbReference>
<name>A0A511X6Y9_9PROT</name>
<dbReference type="EMBL" id="BJYF01000003">
    <property type="protein sequence ID" value="GEN58691.1"/>
    <property type="molecule type" value="Genomic_DNA"/>
</dbReference>
<dbReference type="AlphaFoldDB" id="A0A511X6Y9"/>
<reference evidence="1 2" key="1">
    <citation type="submission" date="2019-07" db="EMBL/GenBank/DDBJ databases">
        <title>Whole genome shotgun sequence of Acetobacter nitrogenifigens NBRC 105050.</title>
        <authorList>
            <person name="Hosoyama A."/>
            <person name="Uohara A."/>
            <person name="Ohji S."/>
            <person name="Ichikawa N."/>
        </authorList>
    </citation>
    <scope>NUCLEOTIDE SEQUENCE [LARGE SCALE GENOMIC DNA]</scope>
    <source>
        <strain evidence="1 2">NBRC 105050</strain>
    </source>
</reference>
<sequence>MLGRLADMTVSGLGIWGRSPTARCYPMRGSSVASTWRKQEPFCLAAAGKASDRRETVFGVFGKAPESPVVRAETFERMKMLDKITAGGIFP</sequence>
<organism evidence="1 2">
    <name type="scientific">Acetobacter nitrogenifigens DSM 23921 = NBRC 105050</name>
    <dbReference type="NCBI Taxonomy" id="1120919"/>
    <lineage>
        <taxon>Bacteria</taxon>
        <taxon>Pseudomonadati</taxon>
        <taxon>Pseudomonadota</taxon>
        <taxon>Alphaproteobacteria</taxon>
        <taxon>Acetobacterales</taxon>
        <taxon>Acetobacteraceae</taxon>
        <taxon>Acetobacter</taxon>
    </lineage>
</organism>